<dbReference type="InterPro" id="IPR016181">
    <property type="entry name" value="Acyl_CoA_acyltransferase"/>
</dbReference>
<evidence type="ECO:0000256" key="4">
    <source>
        <dbReference type="HAMAP-Rule" id="MF_01812"/>
    </source>
</evidence>
<dbReference type="AlphaFoldDB" id="A0A2M9BCI3"/>
<keyword evidence="2 4" id="KW-0808">Transferase</keyword>
<comment type="similarity">
    <text evidence="1 4">Belongs to the acetyltransferase Eis family.</text>
</comment>
<feature type="binding site" evidence="4">
    <location>
        <begin position="110"/>
        <end position="112"/>
    </location>
    <ligand>
        <name>acetyl-CoA</name>
        <dbReference type="ChEBI" id="CHEBI:57288"/>
    </ligand>
</feature>
<dbReference type="Gene3D" id="3.30.1050.10">
    <property type="entry name" value="SCP2 sterol-binding domain"/>
    <property type="match status" value="1"/>
</dbReference>
<feature type="binding site" evidence="4">
    <location>
        <begin position="118"/>
        <end position="123"/>
    </location>
    <ligand>
        <name>acetyl-CoA</name>
        <dbReference type="ChEBI" id="CHEBI:57288"/>
    </ligand>
</feature>
<comment type="caution">
    <text evidence="6">The sequence shown here is derived from an EMBL/GenBank/DDBJ whole genome shotgun (WGS) entry which is preliminary data.</text>
</comment>
<sequence>MTPIYLSAAVDALSAARLRENGLELRLVDTTDAAELGSWLQAEFRGFHEGEPSAEELAADLDGVTFRRTTGVWDATIAEPELPVATVSSWPMQLTVPGERSVEAWAVSSVTVAPTHRRRGIARALLEAELRTAAAAGVPLAMLTVTEATIYGRYGFGAATLTAPHTIDSRRARWIGPTPAGRVHFVSPANLLADGPAIVERMRLAVPGEVERWPLWWKKMLGLVEPTSASSRAIRTVRYDDENGVAQGFAVFSVRDKEDYPAGLTVKHLVAASDDAYAALWRFLVEIDLVGDITVPLRSVDEPLPWLFDDRRAAHKVDERDHLWLRILDLEGALEARRYSAPGSFVLEVADPLGFASGTVLVRVGDDGAARVSPADASADGIPRLSLTVNDLATIYLGGVRASVLHRAGRVAEGRPGDAQKVDAAFRSPVAPFTSIWF</sequence>
<dbReference type="SUPFAM" id="SSF55729">
    <property type="entry name" value="Acyl-CoA N-acyltransferases (Nat)"/>
    <property type="match status" value="1"/>
</dbReference>
<keyword evidence="3 4" id="KW-0012">Acyltransferase</keyword>
<dbReference type="NCBIfam" id="NF002367">
    <property type="entry name" value="PRK01346.1-4"/>
    <property type="match status" value="1"/>
</dbReference>
<evidence type="ECO:0000256" key="2">
    <source>
        <dbReference type="ARBA" id="ARBA00022679"/>
    </source>
</evidence>
<feature type="binding site" evidence="4">
    <location>
        <begin position="146"/>
        <end position="147"/>
    </location>
    <ligand>
        <name>acetyl-CoA</name>
        <dbReference type="ChEBI" id="CHEBI:57288"/>
    </ligand>
</feature>
<evidence type="ECO:0000256" key="3">
    <source>
        <dbReference type="ARBA" id="ARBA00023315"/>
    </source>
</evidence>
<proteinExistence type="inferred from homology"/>
<evidence type="ECO:0000313" key="7">
    <source>
        <dbReference type="Proteomes" id="UP000230161"/>
    </source>
</evidence>
<dbReference type="GO" id="GO:0034069">
    <property type="term" value="F:aminoglycoside N-acetyltransferase activity"/>
    <property type="evidence" value="ECO:0007669"/>
    <property type="project" value="TreeGrafter"/>
</dbReference>
<dbReference type="CDD" id="cd04301">
    <property type="entry name" value="NAT_SF"/>
    <property type="match status" value="1"/>
</dbReference>
<dbReference type="OrthoDB" id="8399956at2"/>
<dbReference type="Pfam" id="PF13530">
    <property type="entry name" value="SCP2_2"/>
    <property type="match status" value="1"/>
</dbReference>
<evidence type="ECO:0000256" key="1">
    <source>
        <dbReference type="ARBA" id="ARBA00009213"/>
    </source>
</evidence>
<dbReference type="RefSeq" id="WP_100345773.1">
    <property type="nucleotide sequence ID" value="NZ_PGFB01000005.1"/>
</dbReference>
<dbReference type="EMBL" id="PGFB01000005">
    <property type="protein sequence ID" value="PJJ55668.1"/>
    <property type="molecule type" value="Genomic_DNA"/>
</dbReference>
<name>A0A2M9BCI3_9MICO</name>
<dbReference type="InterPro" id="IPR041380">
    <property type="entry name" value="Acetyltransf_17"/>
</dbReference>
<dbReference type="PROSITE" id="PS51186">
    <property type="entry name" value="GNAT"/>
    <property type="match status" value="1"/>
</dbReference>
<reference evidence="6 7" key="1">
    <citation type="submission" date="2017-11" db="EMBL/GenBank/DDBJ databases">
        <title>Genomic Encyclopedia of Archaeal and Bacterial Type Strains, Phase II (KMG-II): From Individual Species to Whole Genera.</title>
        <authorList>
            <person name="Goeker M."/>
        </authorList>
    </citation>
    <scope>NUCLEOTIDE SEQUENCE [LARGE SCALE GENOMIC DNA]</scope>
    <source>
        <strain evidence="6 7">DSM 25625</strain>
    </source>
</reference>
<dbReference type="InterPro" id="IPR022902">
    <property type="entry name" value="NAcTrfase_Eis"/>
</dbReference>
<feature type="domain" description="N-acetyltransferase" evidence="5">
    <location>
        <begin position="23"/>
        <end position="205"/>
    </location>
</feature>
<dbReference type="PANTHER" id="PTHR37817:SF1">
    <property type="entry name" value="N-ACETYLTRANSFERASE EIS"/>
    <property type="match status" value="1"/>
</dbReference>
<dbReference type="InterPro" id="IPR025559">
    <property type="entry name" value="Eis_dom"/>
</dbReference>
<keyword evidence="7" id="KW-1185">Reference proteome</keyword>
<dbReference type="InterPro" id="IPR051554">
    <property type="entry name" value="Acetyltransferase_Eis"/>
</dbReference>
<evidence type="ECO:0000313" key="6">
    <source>
        <dbReference type="EMBL" id="PJJ55668.1"/>
    </source>
</evidence>
<dbReference type="HAMAP" id="MF_01812">
    <property type="entry name" value="Eis"/>
    <property type="match status" value="1"/>
</dbReference>
<dbReference type="Pfam" id="PF17668">
    <property type="entry name" value="Acetyltransf_17"/>
    <property type="match status" value="1"/>
</dbReference>
<gene>
    <name evidence="6" type="ORF">CLV54_3018</name>
</gene>
<dbReference type="GO" id="GO:0030649">
    <property type="term" value="P:aminoglycoside antibiotic catabolic process"/>
    <property type="evidence" value="ECO:0007669"/>
    <property type="project" value="TreeGrafter"/>
</dbReference>
<evidence type="ECO:0000259" key="5">
    <source>
        <dbReference type="PROSITE" id="PS51186"/>
    </source>
</evidence>
<dbReference type="SUPFAM" id="SSF55718">
    <property type="entry name" value="SCP-like"/>
    <property type="match status" value="1"/>
</dbReference>
<dbReference type="Pfam" id="PF13527">
    <property type="entry name" value="Acetyltransf_9"/>
    <property type="match status" value="1"/>
</dbReference>
<dbReference type="Gene3D" id="3.40.630.30">
    <property type="match status" value="2"/>
</dbReference>
<organism evidence="6 7">
    <name type="scientific">Compostimonas suwonensis</name>
    <dbReference type="NCBI Taxonomy" id="1048394"/>
    <lineage>
        <taxon>Bacteria</taxon>
        <taxon>Bacillati</taxon>
        <taxon>Actinomycetota</taxon>
        <taxon>Actinomycetes</taxon>
        <taxon>Micrococcales</taxon>
        <taxon>Microbacteriaceae</taxon>
        <taxon>Compostimonas</taxon>
    </lineage>
</organism>
<dbReference type="Proteomes" id="UP000230161">
    <property type="component" value="Unassembled WGS sequence"/>
</dbReference>
<accession>A0A2M9BCI3</accession>
<dbReference type="PANTHER" id="PTHR37817">
    <property type="entry name" value="N-ACETYLTRANSFERASE EIS"/>
    <property type="match status" value="1"/>
</dbReference>
<feature type="active site" description="Proton donor" evidence="4">
    <location>
        <position position="151"/>
    </location>
</feature>
<comment type="subunit">
    <text evidence="4">Homohexamer; trimer of dimers.</text>
</comment>
<protein>
    <submittedName>
        <fullName evidence="6">Putative acetyltransferase</fullName>
    </submittedName>
</protein>
<feature type="active site" description="Proton acceptor; via carboxylate" evidence="4">
    <location>
        <position position="438"/>
    </location>
</feature>
<dbReference type="InterPro" id="IPR036527">
    <property type="entry name" value="SCP2_sterol-bd_dom_sf"/>
</dbReference>
<dbReference type="InterPro" id="IPR000182">
    <property type="entry name" value="GNAT_dom"/>
</dbReference>